<proteinExistence type="predicted"/>
<reference evidence="1 2" key="1">
    <citation type="submission" date="2022-04" db="EMBL/GenBank/DDBJ databases">
        <title>The arsenic-methylating capacity of Chitinophaga filiformis YT5 during chitin decomposition.</title>
        <authorList>
            <person name="Chen G."/>
            <person name="Liang Y."/>
        </authorList>
    </citation>
    <scope>NUCLEOTIDE SEQUENCE [LARGE SCALE GENOMIC DNA]</scope>
    <source>
        <strain evidence="1 2">YT5</strain>
    </source>
</reference>
<sequence length="220" mass="25898">MFFNSPRPWDNLPLRLSVEEIRDPHEAIHEYFSSYDMPGARQIINQWFGSTSKKRPSKISPSGLQFFYDRTESFIEAAFLVAQLDNRERKGIIVPCNDEEIDVMNPILFCAWIKGIEGKTISAREAWDTFPRNLSYKEFLNPYLAFEKFFSFLTLGEWREALRELLGMGMSRRTFLDETIDFDLLGIKKRLEKLLEAGHLIDVREYRQVFYDSITGKDRE</sequence>
<name>A0ABY4I9R7_CHIFI</name>
<evidence type="ECO:0000313" key="2">
    <source>
        <dbReference type="Proteomes" id="UP000830198"/>
    </source>
</evidence>
<evidence type="ECO:0000313" key="1">
    <source>
        <dbReference type="EMBL" id="UPK72862.1"/>
    </source>
</evidence>
<organism evidence="1 2">
    <name type="scientific">Chitinophaga filiformis</name>
    <name type="common">Myxococcus filiformis</name>
    <name type="synonym">Flexibacter filiformis</name>
    <dbReference type="NCBI Taxonomy" id="104663"/>
    <lineage>
        <taxon>Bacteria</taxon>
        <taxon>Pseudomonadati</taxon>
        <taxon>Bacteroidota</taxon>
        <taxon>Chitinophagia</taxon>
        <taxon>Chitinophagales</taxon>
        <taxon>Chitinophagaceae</taxon>
        <taxon>Chitinophaga</taxon>
    </lineage>
</organism>
<dbReference type="Proteomes" id="UP000830198">
    <property type="component" value="Chromosome"/>
</dbReference>
<gene>
    <name evidence="1" type="ORF">MYF79_16345</name>
</gene>
<keyword evidence="2" id="KW-1185">Reference proteome</keyword>
<dbReference type="EMBL" id="CP095855">
    <property type="protein sequence ID" value="UPK72862.1"/>
    <property type="molecule type" value="Genomic_DNA"/>
</dbReference>
<dbReference type="RefSeq" id="WP_247815034.1">
    <property type="nucleotide sequence ID" value="NZ_CP095855.1"/>
</dbReference>
<protein>
    <submittedName>
        <fullName evidence="1">Uncharacterized protein</fullName>
    </submittedName>
</protein>
<accession>A0ABY4I9R7</accession>